<evidence type="ECO:0000256" key="1">
    <source>
        <dbReference type="SAM" id="MobiDB-lite"/>
    </source>
</evidence>
<feature type="region of interest" description="Disordered" evidence="1">
    <location>
        <begin position="1"/>
        <end position="32"/>
    </location>
</feature>
<sequence>MSRVKINRKTKGKSAYKKRHTRKNRKGSRKIKGGCGCNSGIIKGGNINPPSFDGNLPIRYYYGQNDYQNDPTSPIAIESARNLPGIIKGGKRRNNKKIKGGDMLLGSAYSNNPFMSFGTLDGARNAVDVLYGSTTTNPSVYSQPTLNGYTSNNPPLV</sequence>
<organism evidence="2">
    <name type="scientific">viral metagenome</name>
    <dbReference type="NCBI Taxonomy" id="1070528"/>
    <lineage>
        <taxon>unclassified sequences</taxon>
        <taxon>metagenomes</taxon>
        <taxon>organismal metagenomes</taxon>
    </lineage>
</organism>
<protein>
    <submittedName>
        <fullName evidence="2">Uncharacterized protein</fullName>
    </submittedName>
</protein>
<proteinExistence type="predicted"/>
<reference evidence="2" key="1">
    <citation type="journal article" date="2020" name="Nature">
        <title>Giant virus diversity and host interactions through global metagenomics.</title>
        <authorList>
            <person name="Schulz F."/>
            <person name="Roux S."/>
            <person name="Paez-Espino D."/>
            <person name="Jungbluth S."/>
            <person name="Walsh D.A."/>
            <person name="Denef V.J."/>
            <person name="McMahon K.D."/>
            <person name="Konstantinidis K.T."/>
            <person name="Eloe-Fadrosh E.A."/>
            <person name="Kyrpides N.C."/>
            <person name="Woyke T."/>
        </authorList>
    </citation>
    <scope>NUCLEOTIDE SEQUENCE</scope>
    <source>
        <strain evidence="2">GVMAG-M-3300027759-42</strain>
    </source>
</reference>
<evidence type="ECO:0000313" key="2">
    <source>
        <dbReference type="EMBL" id="QHU26694.1"/>
    </source>
</evidence>
<dbReference type="EMBL" id="MN740444">
    <property type="protein sequence ID" value="QHU26694.1"/>
    <property type="molecule type" value="Genomic_DNA"/>
</dbReference>
<accession>A0A6C0LAN7</accession>
<name>A0A6C0LAN7_9ZZZZ</name>
<dbReference type="AlphaFoldDB" id="A0A6C0LAN7"/>